<keyword evidence="3" id="KW-1185">Reference proteome</keyword>
<feature type="transmembrane region" description="Helical" evidence="1">
    <location>
        <begin position="16"/>
        <end position="35"/>
    </location>
</feature>
<sequence length="73" mass="7390">MTDVTARSRTFANRSALAVAVLAGALVVAGVGFRLDMSGPWVGGSIVAGLAAFGGAVCFGRSLEAAHNERTPR</sequence>
<keyword evidence="1" id="KW-1133">Transmembrane helix</keyword>
<evidence type="ECO:0000313" key="3">
    <source>
        <dbReference type="Proteomes" id="UP001501444"/>
    </source>
</evidence>
<keyword evidence="1" id="KW-0472">Membrane</keyword>
<comment type="caution">
    <text evidence="2">The sequence shown here is derived from an EMBL/GenBank/DDBJ whole genome shotgun (WGS) entry which is preliminary data.</text>
</comment>
<evidence type="ECO:0000256" key="1">
    <source>
        <dbReference type="SAM" id="Phobius"/>
    </source>
</evidence>
<gene>
    <name evidence="2" type="ORF">GCM10010170_033850</name>
</gene>
<proteinExistence type="predicted"/>
<dbReference type="EMBL" id="BAAARV010000025">
    <property type="protein sequence ID" value="GAA2346811.1"/>
    <property type="molecule type" value="Genomic_DNA"/>
</dbReference>
<feature type="transmembrane region" description="Helical" evidence="1">
    <location>
        <begin position="41"/>
        <end position="63"/>
    </location>
</feature>
<protein>
    <submittedName>
        <fullName evidence="2">Uncharacterized protein</fullName>
    </submittedName>
</protein>
<dbReference type="RefSeq" id="WP_344613334.1">
    <property type="nucleotide sequence ID" value="NZ_BAAARV010000025.1"/>
</dbReference>
<reference evidence="3" key="1">
    <citation type="journal article" date="2019" name="Int. J. Syst. Evol. Microbiol.">
        <title>The Global Catalogue of Microorganisms (GCM) 10K type strain sequencing project: providing services to taxonomists for standard genome sequencing and annotation.</title>
        <authorList>
            <consortium name="The Broad Institute Genomics Platform"/>
            <consortium name="The Broad Institute Genome Sequencing Center for Infectious Disease"/>
            <person name="Wu L."/>
            <person name="Ma J."/>
        </authorList>
    </citation>
    <scope>NUCLEOTIDE SEQUENCE [LARGE SCALE GENOMIC DNA]</scope>
    <source>
        <strain evidence="3">JCM 3272</strain>
    </source>
</reference>
<evidence type="ECO:0000313" key="2">
    <source>
        <dbReference type="EMBL" id="GAA2346811.1"/>
    </source>
</evidence>
<name>A0ABP5T7P6_9ACTN</name>
<keyword evidence="1" id="KW-0812">Transmembrane</keyword>
<accession>A0ABP5T7P6</accession>
<dbReference type="Proteomes" id="UP001501444">
    <property type="component" value="Unassembled WGS sequence"/>
</dbReference>
<organism evidence="2 3">
    <name type="scientific">Dactylosporangium salmoneum</name>
    <dbReference type="NCBI Taxonomy" id="53361"/>
    <lineage>
        <taxon>Bacteria</taxon>
        <taxon>Bacillati</taxon>
        <taxon>Actinomycetota</taxon>
        <taxon>Actinomycetes</taxon>
        <taxon>Micromonosporales</taxon>
        <taxon>Micromonosporaceae</taxon>
        <taxon>Dactylosporangium</taxon>
    </lineage>
</organism>